<comment type="caution">
    <text evidence="1">The sequence shown here is derived from an EMBL/GenBank/DDBJ whole genome shotgun (WGS) entry which is preliminary data.</text>
</comment>
<evidence type="ECO:0000313" key="2">
    <source>
        <dbReference type="Proteomes" id="UP001515480"/>
    </source>
</evidence>
<sequence length="405" mass="44421">MRLAVATLLFPSDDPCRGVGCALLAWCASAHRLTDALPPTWDTSLLAIAAAPPLLRLRSPCASRLLSAQTEAQPHPADCAGLRTIRPSARLAAAVAAHLRRRTSRFSLRLGATLFKWELLALGAAYDAVLFTDVDVDVLPRRADARAVRREWEAALPPLVGAAARGRLHLVGSADGDAVLHAGVLLVLPPREAWLYDEGIRVLEAPYNDSHGWNLTGPPVEVFGRIPHLPRPPPLHPSAPRRRRLALAGSRPPTPALRPAWDFVGADIDQGLLAYMLFARHRLGAYVRRKAELLSDPRVRRSELHLLRHHMGMRGKPWLLALAKVDHKLGVCHPSQLRLYVYLRQLPLGQAVTRPNVSVPSPCAVAFATRQREMETAGVLRCPNLTELSRVEASALFGGLLFRPF</sequence>
<evidence type="ECO:0008006" key="3">
    <source>
        <dbReference type="Google" id="ProtNLM"/>
    </source>
</evidence>
<keyword evidence="2" id="KW-1185">Reference proteome</keyword>
<gene>
    <name evidence="1" type="ORF">AB1Y20_023352</name>
</gene>
<organism evidence="1 2">
    <name type="scientific">Prymnesium parvum</name>
    <name type="common">Toxic golden alga</name>
    <dbReference type="NCBI Taxonomy" id="97485"/>
    <lineage>
        <taxon>Eukaryota</taxon>
        <taxon>Haptista</taxon>
        <taxon>Haptophyta</taxon>
        <taxon>Prymnesiophyceae</taxon>
        <taxon>Prymnesiales</taxon>
        <taxon>Prymnesiaceae</taxon>
        <taxon>Prymnesium</taxon>
    </lineage>
</organism>
<reference evidence="1 2" key="1">
    <citation type="journal article" date="2024" name="Science">
        <title>Giant polyketide synthase enzymes in the biosynthesis of giant marine polyether toxins.</title>
        <authorList>
            <person name="Fallon T.R."/>
            <person name="Shende V.V."/>
            <person name="Wierzbicki I.H."/>
            <person name="Pendleton A.L."/>
            <person name="Watervoot N.F."/>
            <person name="Auber R.P."/>
            <person name="Gonzalez D.J."/>
            <person name="Wisecaver J.H."/>
            <person name="Moore B.S."/>
        </authorList>
    </citation>
    <scope>NUCLEOTIDE SEQUENCE [LARGE SCALE GENOMIC DNA]</scope>
    <source>
        <strain evidence="1 2">12B1</strain>
    </source>
</reference>
<dbReference type="Proteomes" id="UP001515480">
    <property type="component" value="Unassembled WGS sequence"/>
</dbReference>
<proteinExistence type="predicted"/>
<dbReference type="AlphaFoldDB" id="A0AB34JGQ0"/>
<protein>
    <recommendedName>
        <fullName evidence="3">Hexosyltransferase</fullName>
    </recommendedName>
</protein>
<accession>A0AB34JGQ0</accession>
<dbReference type="EMBL" id="JBGBPQ010000009">
    <property type="protein sequence ID" value="KAL1519849.1"/>
    <property type="molecule type" value="Genomic_DNA"/>
</dbReference>
<evidence type="ECO:0000313" key="1">
    <source>
        <dbReference type="EMBL" id="KAL1519849.1"/>
    </source>
</evidence>
<name>A0AB34JGQ0_PRYPA</name>